<reference evidence="2 3" key="1">
    <citation type="journal article" date="2019" name="ISME J.">
        <title>Genome analyses of uncultured TG2/ZB3 bacteria in 'Margulisbacteria' specifically attached to ectosymbiotic spirochetes of protists in the termite gut.</title>
        <authorList>
            <person name="Utami Y.D."/>
            <person name="Kuwahara H."/>
            <person name="Igai K."/>
            <person name="Murakami T."/>
            <person name="Sugaya K."/>
            <person name="Morikawa T."/>
            <person name="Nagura Y."/>
            <person name="Yuki M."/>
            <person name="Deevong P."/>
            <person name="Inoue T."/>
            <person name="Kihara K."/>
            <person name="Lo N."/>
            <person name="Yamada A."/>
            <person name="Ohkuma M."/>
            <person name="Hongoh Y."/>
        </authorList>
    </citation>
    <scope>NUCLEOTIDE SEQUENCE [LARGE SCALE GENOMIC DNA]</scope>
    <source>
        <strain evidence="2">NkOx7-02</strain>
    </source>
</reference>
<comment type="caution">
    <text evidence="2">The sequence shown here is derived from an EMBL/GenBank/DDBJ whole genome shotgun (WGS) entry which is preliminary data.</text>
</comment>
<gene>
    <name evidence="2" type="ORF">NO2_0568</name>
</gene>
<organism evidence="2 3">
    <name type="scientific">Candidatus Termititenax persephonae</name>
    <dbReference type="NCBI Taxonomy" id="2218525"/>
    <lineage>
        <taxon>Bacteria</taxon>
        <taxon>Bacillati</taxon>
        <taxon>Candidatus Margulisiibacteriota</taxon>
        <taxon>Candidatus Termititenacia</taxon>
        <taxon>Candidatus Termititenacales</taxon>
        <taxon>Candidatus Termititenacaceae</taxon>
        <taxon>Candidatus Termititenax</taxon>
    </lineage>
</organism>
<evidence type="ECO:0000313" key="2">
    <source>
        <dbReference type="EMBL" id="GBR75944.1"/>
    </source>
</evidence>
<sequence length="1744" mass="198757">MGTMWHNKNYAVSRENPRLGTAPGWPPKGQPPYGLLAIGAAGLGLAMTGCREDHAPQGNIKVKEEIENIPPYTYSDPDTPPDILSKVLATETDYQWGEGTVPTVYQKFLYGLRGFWRNSWLDDSRRNGLLRRTKYTQGSQPAMDVYFVRQTVDDKYAPDNPTRRTYLSDLIVSESVYWLRTAAGIHYAGVSVRESQDLFNKMLTGFGLMADLDDKGAFPAWRVRAVYDSDTANGLALKELVLDDSDPELDASNSASDADHDLVRALLAAVDNVRRGYWTEDATTKVEWRGQKYTYAELLDLLIPALKKEYILLPGSKDIYIMKPSEDDYEATETEKDVRLDYLSPGTCFAIAEHLKNKSPAENSLGEWWADRGQDSMKIYLACLDAHGYVPEKSWVTYTDDGQIKIEANGRQGYDGIRAPERIADGLRYPQYFTLDDGQRQILQNYLARYSEGYTVPQQDAAAYLPLAVQLGETAAAQTIAKKAAEGMSRQSVYGDSASYFETAYIAATLINTLYPYNPQAVYRGKINESAPQELVKLGLPGKYYLESGGYGLVFNNKTDDVAGYHFNDFLPTGWQLLTSEAVAYDLDISLYYYNHPEQHPDRQTKPPKTSKKVQEEMEQRISALVRTLIMATAQNHYETDTYTRQMPWAIMTNGQEYRVVQQPGFDGFGNATASDADLKILARLIKVKDFKLFKETELDFMISQLALDFIQQDTVSYRDSDGTPRRFMNSGAYRSAAEDLNTGEILHEFHTSYYDQYDLQLVSEYFRRPRPQDSNFKVGDDYLEQSFAMLAEDSKRLLEQIKEVFRFNENYQNFPDKLYLCVSERGLRILKVLDIEIPPGNDPDKPEYRQKGGGGADDDGDGVLNKYDQGSPAYYLKGGEGYKQEEAIMEWWQYDAQKGEMVLAASSTSIQDYLDFYRYYQSAPDQYQIAIRRLALSGEDTPQGDLRKLLEQDRDDDDYYRYYLTAMYEARREQGERTDFYSTSRRYSLDNTLYQHDGWEMFDVVRKAFPWFPGSSLQNTFYPNKGRRKDASSPLVINNMHNAGNANNPLDMYNILQPETPGWRLDSSLTVNSALNSAILFSSSDDTILKSLGLYRRVLYLTMLDNSLLLGPDTLINLAPKTKLDGELARLSKETPGSVYIVQGFVDILTKRGYSESRIVEELNQLLSAALRARADRGDSKEDVQANLVVRALYFQKLLLWDFLSMSDCQELEALAAELGWVYPIDKTTGQPATPQTPPENVLEVGIFNRLKNPPTNERDPRRLVLDWEGRHLDTQAKDATGEYVLTPRSLEDRGSPWVRLPQRLKNVLITDIINRDINIILAKYPLDKQNDEATRRALIDELTKYLEKDLPKEYHLQGIVPILFLDGGYAENGRPQPIPVHEEVRLHFIEKYSGEVNVKKQKIYETDYDGLVSPVDNSLNISQDARQASREAFIKAYRNYFGLLFNGAKQMLYREAEEKVQACADAYNNGEPPDFAAANTSILSLLQMLDVVKLLPRPKISGEIPAMSTDLTQAIKNIYAPEFYFDRYSYEYMSALADILNNLYWLGYNMNRFPVGTAGADGKPLSPENKAFYEQLMQMATDLAAEYKGFNATGWSAYYKLHGAIYRIELQERIRSTDPQYINLQTEVDELRRRQQNALKLGQREEYAYYRATEAFLCVMFRNLVAPVTIRNDAGNIVELSTREIFTEIINDSIVKQYEYIKHIVGNMQEDLNIFVEPKEPETPSLIEGQDPVMEALKKLLN</sequence>
<name>A0A388TFU4_9BACT</name>
<feature type="region of interest" description="Disordered" evidence="1">
    <location>
        <begin position="839"/>
        <end position="863"/>
    </location>
</feature>
<keyword evidence="3" id="KW-1185">Reference proteome</keyword>
<evidence type="ECO:0000313" key="3">
    <source>
        <dbReference type="Proteomes" id="UP000275925"/>
    </source>
</evidence>
<dbReference type="GO" id="GO:0005975">
    <property type="term" value="P:carbohydrate metabolic process"/>
    <property type="evidence" value="ECO:0007669"/>
    <property type="project" value="InterPro"/>
</dbReference>
<dbReference type="InterPro" id="IPR012341">
    <property type="entry name" value="6hp_glycosidase-like_sf"/>
</dbReference>
<evidence type="ECO:0000256" key="1">
    <source>
        <dbReference type="SAM" id="MobiDB-lite"/>
    </source>
</evidence>
<protein>
    <submittedName>
        <fullName evidence="2">Uncharacterized protein</fullName>
    </submittedName>
</protein>
<proteinExistence type="predicted"/>
<dbReference type="Gene3D" id="1.50.10.10">
    <property type="match status" value="1"/>
</dbReference>
<dbReference type="EMBL" id="BGZO01000011">
    <property type="protein sequence ID" value="GBR75944.1"/>
    <property type="molecule type" value="Genomic_DNA"/>
</dbReference>
<dbReference type="Proteomes" id="UP000275925">
    <property type="component" value="Unassembled WGS sequence"/>
</dbReference>
<accession>A0A388TFU4</accession>